<dbReference type="OrthoDB" id="674604at2759"/>
<gene>
    <name evidence="5" type="ORF">POLS_LOCUS8473</name>
</gene>
<comment type="caution">
    <text evidence="5">The sequence shown here is derived from an EMBL/GenBank/DDBJ whole genome shotgun (WGS) entry which is preliminary data.</text>
</comment>
<feature type="repeat" description="WD" evidence="3">
    <location>
        <begin position="559"/>
        <end position="600"/>
    </location>
</feature>
<keyword evidence="2" id="KW-0677">Repeat</keyword>
<organism evidence="5 6">
    <name type="scientific">Penicillium olsonii</name>
    <dbReference type="NCBI Taxonomy" id="99116"/>
    <lineage>
        <taxon>Eukaryota</taxon>
        <taxon>Fungi</taxon>
        <taxon>Dikarya</taxon>
        <taxon>Ascomycota</taxon>
        <taxon>Pezizomycotina</taxon>
        <taxon>Eurotiomycetes</taxon>
        <taxon>Eurotiomycetidae</taxon>
        <taxon>Eurotiales</taxon>
        <taxon>Aspergillaceae</taxon>
        <taxon>Penicillium</taxon>
    </lineage>
</organism>
<keyword evidence="1 3" id="KW-0853">WD repeat</keyword>
<feature type="domain" description="Nephrocystin 3-like N-terminal" evidence="4">
    <location>
        <begin position="5"/>
        <end position="134"/>
    </location>
</feature>
<reference evidence="5" key="1">
    <citation type="submission" date="2021-07" db="EMBL/GenBank/DDBJ databases">
        <authorList>
            <person name="Branca A.L. A."/>
        </authorList>
    </citation>
    <scope>NUCLEOTIDE SEQUENCE</scope>
</reference>
<dbReference type="Proteomes" id="UP001153618">
    <property type="component" value="Unassembled WGS sequence"/>
</dbReference>
<dbReference type="PROSITE" id="PS50082">
    <property type="entry name" value="WD_REPEATS_2"/>
    <property type="match status" value="3"/>
</dbReference>
<dbReference type="Pfam" id="PF24883">
    <property type="entry name" value="NPHP3_N"/>
    <property type="match status" value="1"/>
</dbReference>
<dbReference type="EMBL" id="CAJVOS010000066">
    <property type="protein sequence ID" value="CAG8237735.1"/>
    <property type="molecule type" value="Genomic_DNA"/>
</dbReference>
<dbReference type="InterPro" id="IPR036322">
    <property type="entry name" value="WD40_repeat_dom_sf"/>
</dbReference>
<dbReference type="InterPro" id="IPR001680">
    <property type="entry name" value="WD40_rpt"/>
</dbReference>
<accession>A0A9W4MZW2</accession>
<evidence type="ECO:0000256" key="2">
    <source>
        <dbReference type="ARBA" id="ARBA00022737"/>
    </source>
</evidence>
<keyword evidence="6" id="KW-1185">Reference proteome</keyword>
<dbReference type="Gene3D" id="2.130.10.10">
    <property type="entry name" value="YVTN repeat-like/Quinoprotein amine dehydrogenase"/>
    <property type="match status" value="2"/>
</dbReference>
<dbReference type="SMART" id="SM00320">
    <property type="entry name" value="WD40"/>
    <property type="match status" value="3"/>
</dbReference>
<dbReference type="PANTHER" id="PTHR10039:SF14">
    <property type="entry name" value="NACHT DOMAIN-CONTAINING PROTEIN"/>
    <property type="match status" value="1"/>
</dbReference>
<evidence type="ECO:0000259" key="4">
    <source>
        <dbReference type="Pfam" id="PF24883"/>
    </source>
</evidence>
<name>A0A9W4MZW2_PENOL</name>
<dbReference type="InterPro" id="IPR020472">
    <property type="entry name" value="WD40_PAC1"/>
</dbReference>
<feature type="non-terminal residue" evidence="5">
    <location>
        <position position="1"/>
    </location>
</feature>
<dbReference type="InterPro" id="IPR056884">
    <property type="entry name" value="NPHP3-like_N"/>
</dbReference>
<dbReference type="AlphaFoldDB" id="A0A9W4MZW2"/>
<feature type="repeat" description="WD" evidence="3">
    <location>
        <begin position="517"/>
        <end position="558"/>
    </location>
</feature>
<evidence type="ECO:0000256" key="3">
    <source>
        <dbReference type="PROSITE-ProRule" id="PRU00221"/>
    </source>
</evidence>
<evidence type="ECO:0000313" key="5">
    <source>
        <dbReference type="EMBL" id="CAG8237735.1"/>
    </source>
</evidence>
<feature type="repeat" description="WD" evidence="3">
    <location>
        <begin position="601"/>
        <end position="631"/>
    </location>
</feature>
<sequence>MMSIGLIEVLIQEHNKSAVVTYFFCQNADNELNTLQSIMKGLIHTLVSQRSELKESLRSRWDSKNERFGEDVSSWRALWNILWEMLDRCDCPRVYVIVDALDECQDSGMADFLKLIIRNGLDQPTKIKWLLTSRPLEAAERTFLAGHEQMQVSLELNPAHISQSVQTYISYKVDELNLRNRYGEALMRRLKSELFAKAEGTFLWVSLVCRRLEDICADEALATIQNLPPGLHLFYDRILNQLREGQLDDVSRYMRLLKAMMLVYRPLKLEEVPNVTGQFCGGDTIQFMVNHCASFVRIRENNIEFVHQSARDYLAGENGLAKLDLHGQYEHYHIVLGCLSHLSKQLKVNLLDLPRPDSTNEFAKSLKSERQDVLLSSLDYATTFWVQHLEKVPPRAIAQSRIFEEGPVGLFLQTKLLEWLECFSLLDMFPKAVDSINTLQHMTKHHSSALALMQDTTRFLLRHYHNMARWPLQIYSSALIFSPETSILRTGNMDKIPKYFKSFPRMQTSWASLIQTLEDHSSSVWAVAFSPDGKQIVSGSADGTIKLWDSTTGDLQKTLEDHSNWVHTVAFSPDSKQIASGSFDKTIKLWDSTTGDLQKTLEGHSDWVQTVAFSPDGKQIASGSLDKTIKL</sequence>
<dbReference type="InterPro" id="IPR015943">
    <property type="entry name" value="WD40/YVTN_repeat-like_dom_sf"/>
</dbReference>
<evidence type="ECO:0000313" key="6">
    <source>
        <dbReference type="Proteomes" id="UP001153618"/>
    </source>
</evidence>
<dbReference type="SUPFAM" id="SSF50978">
    <property type="entry name" value="WD40 repeat-like"/>
    <property type="match status" value="1"/>
</dbReference>
<dbReference type="Pfam" id="PF00400">
    <property type="entry name" value="WD40"/>
    <property type="match status" value="3"/>
</dbReference>
<proteinExistence type="predicted"/>
<protein>
    <recommendedName>
        <fullName evidence="4">Nephrocystin 3-like N-terminal domain-containing protein</fullName>
    </recommendedName>
</protein>
<evidence type="ECO:0000256" key="1">
    <source>
        <dbReference type="ARBA" id="ARBA00022574"/>
    </source>
</evidence>
<dbReference type="CDD" id="cd00200">
    <property type="entry name" value="WD40"/>
    <property type="match status" value="1"/>
</dbReference>
<dbReference type="PROSITE" id="PS50294">
    <property type="entry name" value="WD_REPEATS_REGION"/>
    <property type="match status" value="3"/>
</dbReference>
<dbReference type="PANTHER" id="PTHR10039">
    <property type="entry name" value="AMELOGENIN"/>
    <property type="match status" value="1"/>
</dbReference>
<dbReference type="PRINTS" id="PR00320">
    <property type="entry name" value="GPROTEINBRPT"/>
</dbReference>